<evidence type="ECO:0000256" key="4">
    <source>
        <dbReference type="PROSITE-ProRule" id="PRU00175"/>
    </source>
</evidence>
<dbReference type="EMBL" id="OZ021745">
    <property type="protein sequence ID" value="CAK9313857.1"/>
    <property type="molecule type" value="Genomic_DNA"/>
</dbReference>
<keyword evidence="7" id="KW-1185">Reference proteome</keyword>
<organism evidence="6 7">
    <name type="scientific">Citrullus colocynthis</name>
    <name type="common">colocynth</name>
    <dbReference type="NCBI Taxonomy" id="252529"/>
    <lineage>
        <taxon>Eukaryota</taxon>
        <taxon>Viridiplantae</taxon>
        <taxon>Streptophyta</taxon>
        <taxon>Embryophyta</taxon>
        <taxon>Tracheophyta</taxon>
        <taxon>Spermatophyta</taxon>
        <taxon>Magnoliopsida</taxon>
        <taxon>eudicotyledons</taxon>
        <taxon>Gunneridae</taxon>
        <taxon>Pentapetalae</taxon>
        <taxon>rosids</taxon>
        <taxon>fabids</taxon>
        <taxon>Cucurbitales</taxon>
        <taxon>Cucurbitaceae</taxon>
        <taxon>Benincaseae</taxon>
        <taxon>Citrullus</taxon>
    </lineage>
</organism>
<proteinExistence type="predicted"/>
<evidence type="ECO:0000259" key="5">
    <source>
        <dbReference type="PROSITE" id="PS50089"/>
    </source>
</evidence>
<dbReference type="Pfam" id="PF13445">
    <property type="entry name" value="zf-RING_UBOX"/>
    <property type="match status" value="1"/>
</dbReference>
<keyword evidence="2 4" id="KW-0863">Zinc-finger</keyword>
<keyword evidence="1" id="KW-0479">Metal-binding</keyword>
<evidence type="ECO:0000256" key="2">
    <source>
        <dbReference type="ARBA" id="ARBA00022771"/>
    </source>
</evidence>
<dbReference type="InterPro" id="IPR013083">
    <property type="entry name" value="Znf_RING/FYVE/PHD"/>
</dbReference>
<dbReference type="PANTHER" id="PTHR45931">
    <property type="entry name" value="SI:CH211-59O9.10"/>
    <property type="match status" value="1"/>
</dbReference>
<dbReference type="Proteomes" id="UP001642487">
    <property type="component" value="Chromosome 11"/>
</dbReference>
<sequence length="450" mass="50745">MSSLTTLSLRYCIRSNRNGSVATDDQPLQFVELRLGHYSQLVATPSHQILQQTSPTLISDALFPFPLRELQHPPFLSHYFLLRFLSSFNLSVAACDAIFHKITSFALRLAAGNLNLNFHITAAVDFVYTHWVDLDPTQDAPPVSAIERLMKENYDGIGREDEVGNQCSVCFEDLNGEKEKEVVRIPCGHVYHKSYFTPRSRTKSSLPPSSISNYNSCLCFDQTQNSSTMSFRNSLSLRYWIRSDPNGSVATDDQPLQFVQLRLGSFSELVLAPSHQILQQTSPTLISDALFPFPLRELEDPPFLAHYFLLRFLSSFNLSAAACDAIFHKIASFALRMAAGNLNLNFHIIAAVDLVHTIWVDLDPALLLPQDSEPVRKAAPASVMERLMKEKYDGNGREETGDQCSVCYEDLHGEKELARISCGHVYHKPCILKWLKINNSCPLCRRELEE</sequence>
<dbReference type="Pfam" id="PF13639">
    <property type="entry name" value="zf-RING_2"/>
    <property type="match status" value="1"/>
</dbReference>
<evidence type="ECO:0000313" key="7">
    <source>
        <dbReference type="Proteomes" id="UP001642487"/>
    </source>
</evidence>
<accession>A0ABP0Y1J2</accession>
<dbReference type="InterPro" id="IPR001841">
    <property type="entry name" value="Znf_RING"/>
</dbReference>
<evidence type="ECO:0000313" key="6">
    <source>
        <dbReference type="EMBL" id="CAK9313857.1"/>
    </source>
</evidence>
<dbReference type="InterPro" id="IPR051834">
    <property type="entry name" value="RING_finger_E3_ligase"/>
</dbReference>
<gene>
    <name evidence="6" type="ORF">CITCOLO1_LOCUS5594</name>
</gene>
<dbReference type="SMART" id="SM00184">
    <property type="entry name" value="RING"/>
    <property type="match status" value="2"/>
</dbReference>
<dbReference type="SUPFAM" id="SSF57850">
    <property type="entry name" value="RING/U-box"/>
    <property type="match status" value="2"/>
</dbReference>
<reference evidence="6 7" key="1">
    <citation type="submission" date="2024-03" db="EMBL/GenBank/DDBJ databases">
        <authorList>
            <person name="Gkanogiannis A."/>
            <person name="Becerra Lopez-Lavalle L."/>
        </authorList>
    </citation>
    <scope>NUCLEOTIDE SEQUENCE [LARGE SCALE GENOMIC DNA]</scope>
</reference>
<evidence type="ECO:0000256" key="3">
    <source>
        <dbReference type="ARBA" id="ARBA00022833"/>
    </source>
</evidence>
<protein>
    <recommendedName>
        <fullName evidence="5">RING-type domain-containing protein</fullName>
    </recommendedName>
</protein>
<dbReference type="PANTHER" id="PTHR45931:SF16">
    <property type="entry name" value="RING_U-BOX SUPERFAMILY PROTEIN"/>
    <property type="match status" value="1"/>
</dbReference>
<keyword evidence="3" id="KW-0862">Zinc</keyword>
<dbReference type="InterPro" id="IPR027370">
    <property type="entry name" value="Znf-RING_euk"/>
</dbReference>
<feature type="domain" description="RING-type" evidence="5">
    <location>
        <begin position="404"/>
        <end position="445"/>
    </location>
</feature>
<name>A0ABP0Y1J2_9ROSI</name>
<dbReference type="PROSITE" id="PS50089">
    <property type="entry name" value="ZF_RING_2"/>
    <property type="match status" value="1"/>
</dbReference>
<dbReference type="Gene3D" id="3.30.40.10">
    <property type="entry name" value="Zinc/RING finger domain, C3HC4 (zinc finger)"/>
    <property type="match status" value="2"/>
</dbReference>
<evidence type="ECO:0000256" key="1">
    <source>
        <dbReference type="ARBA" id="ARBA00022723"/>
    </source>
</evidence>